<keyword evidence="4" id="KW-1185">Reference proteome</keyword>
<sequence length="156" mass="17220">MRTRQTALRMIVLSFLLVGCMCIFAACAKSEKKASAAGVYHLYSMESDGDSYSHDDIVSYGLDSMALTLYADGTASLGFGEETEQFQWKEGMLYSDDEEIAFTVENGMLTVSMDTESMVFERVKDAPEKMEVQNPEETTGTPTDDTEVSGTDLPQQ</sequence>
<feature type="region of interest" description="Disordered" evidence="1">
    <location>
        <begin position="124"/>
        <end position="156"/>
    </location>
</feature>
<evidence type="ECO:0000313" key="4">
    <source>
        <dbReference type="Proteomes" id="UP000515819"/>
    </source>
</evidence>
<organism evidence="3 4">
    <name type="scientific">Wujia chipingensis</name>
    <dbReference type="NCBI Taxonomy" id="2763670"/>
    <lineage>
        <taxon>Bacteria</taxon>
        <taxon>Bacillati</taxon>
        <taxon>Bacillota</taxon>
        <taxon>Clostridia</taxon>
        <taxon>Lachnospirales</taxon>
        <taxon>Lachnospiraceae</taxon>
        <taxon>Wujia</taxon>
    </lineage>
</organism>
<reference evidence="3 4" key="1">
    <citation type="submission" date="2020-08" db="EMBL/GenBank/DDBJ databases">
        <authorList>
            <person name="Liu C."/>
            <person name="Sun Q."/>
        </authorList>
    </citation>
    <scope>NUCLEOTIDE SEQUENCE [LARGE SCALE GENOMIC DNA]</scope>
    <source>
        <strain evidence="3 4">NSJ-4</strain>
    </source>
</reference>
<feature type="signal peptide" evidence="2">
    <location>
        <begin position="1"/>
        <end position="25"/>
    </location>
</feature>
<dbReference type="AlphaFoldDB" id="A0A7G9FJE4"/>
<evidence type="ECO:0000256" key="2">
    <source>
        <dbReference type="SAM" id="SignalP"/>
    </source>
</evidence>
<dbReference type="PROSITE" id="PS51257">
    <property type="entry name" value="PROKAR_LIPOPROTEIN"/>
    <property type="match status" value="1"/>
</dbReference>
<keyword evidence="2" id="KW-0732">Signal</keyword>
<gene>
    <name evidence="3" type="ORF">H9Q76_07890</name>
</gene>
<dbReference type="RefSeq" id="WP_118373383.1">
    <property type="nucleotide sequence ID" value="NZ_CP060632.1"/>
</dbReference>
<evidence type="ECO:0008006" key="5">
    <source>
        <dbReference type="Google" id="ProtNLM"/>
    </source>
</evidence>
<dbReference type="EMBL" id="CP060632">
    <property type="protein sequence ID" value="QNL98675.1"/>
    <property type="molecule type" value="Genomic_DNA"/>
</dbReference>
<protein>
    <recommendedName>
        <fullName evidence="5">Lipocalin-like domain-containing protein</fullName>
    </recommendedName>
</protein>
<feature type="chain" id="PRO_5039413459" description="Lipocalin-like domain-containing protein" evidence="2">
    <location>
        <begin position="26"/>
        <end position="156"/>
    </location>
</feature>
<dbReference type="KEGG" id="wcp:H9Q76_07890"/>
<evidence type="ECO:0000313" key="3">
    <source>
        <dbReference type="EMBL" id="QNL98675.1"/>
    </source>
</evidence>
<proteinExistence type="predicted"/>
<dbReference type="Proteomes" id="UP000515819">
    <property type="component" value="Chromosome"/>
</dbReference>
<accession>A0A7G9FJE4</accession>
<evidence type="ECO:0000256" key="1">
    <source>
        <dbReference type="SAM" id="MobiDB-lite"/>
    </source>
</evidence>
<name>A0A7G9FJE4_9FIRM</name>